<sequence length="79" mass="9308">MYIEVTVDLCNYIDDKLEIRLSDYHTVKKLVDIAWKQKQLDRNIREGTWVRVVNKNNIIPGHQRLVDVGIMTGDRIEVL</sequence>
<dbReference type="Proteomes" id="UP001597318">
    <property type="component" value="Unassembled WGS sequence"/>
</dbReference>
<gene>
    <name evidence="1" type="ORF">ACFSKK_12730</name>
</gene>
<evidence type="ECO:0000313" key="1">
    <source>
        <dbReference type="EMBL" id="MFD2214549.1"/>
    </source>
</evidence>
<dbReference type="Gene3D" id="3.10.20.90">
    <property type="entry name" value="Phosphatidylinositol 3-kinase Catalytic Subunit, Chain A, domain 1"/>
    <property type="match status" value="1"/>
</dbReference>
<dbReference type="EMBL" id="JBHUIK010000002">
    <property type="protein sequence ID" value="MFD2214549.1"/>
    <property type="molecule type" value="Genomic_DNA"/>
</dbReference>
<reference evidence="2" key="1">
    <citation type="journal article" date="2019" name="Int. J. Syst. Evol. Microbiol.">
        <title>The Global Catalogue of Microorganisms (GCM) 10K type strain sequencing project: providing services to taxonomists for standard genome sequencing and annotation.</title>
        <authorList>
            <consortium name="The Broad Institute Genomics Platform"/>
            <consortium name="The Broad Institute Genome Sequencing Center for Infectious Disease"/>
            <person name="Wu L."/>
            <person name="Ma J."/>
        </authorList>
    </citation>
    <scope>NUCLEOTIDE SEQUENCE [LARGE SCALE GENOMIC DNA]</scope>
    <source>
        <strain evidence="2">CGMCC 1.15474</strain>
    </source>
</reference>
<dbReference type="Pfam" id="PF08817">
    <property type="entry name" value="YukD"/>
    <property type="match status" value="1"/>
</dbReference>
<accession>A0ABW5BZZ9</accession>
<dbReference type="InterPro" id="IPR024962">
    <property type="entry name" value="YukD-like"/>
</dbReference>
<organism evidence="1 2">
    <name type="scientific">Metabacillus endolithicus</name>
    <dbReference type="NCBI Taxonomy" id="1535204"/>
    <lineage>
        <taxon>Bacteria</taxon>
        <taxon>Bacillati</taxon>
        <taxon>Bacillota</taxon>
        <taxon>Bacilli</taxon>
        <taxon>Bacillales</taxon>
        <taxon>Bacillaceae</taxon>
        <taxon>Metabacillus</taxon>
    </lineage>
</organism>
<dbReference type="RefSeq" id="WP_247343465.1">
    <property type="nucleotide sequence ID" value="NZ_CP095550.1"/>
</dbReference>
<evidence type="ECO:0000313" key="2">
    <source>
        <dbReference type="Proteomes" id="UP001597318"/>
    </source>
</evidence>
<protein>
    <submittedName>
        <fullName evidence="1">EsaB/YukD family protein</fullName>
    </submittedName>
</protein>
<proteinExistence type="predicted"/>
<keyword evidence="2" id="KW-1185">Reference proteome</keyword>
<comment type="caution">
    <text evidence="1">The sequence shown here is derived from an EMBL/GenBank/DDBJ whole genome shotgun (WGS) entry which is preliminary data.</text>
</comment>
<name>A0ABW5BZZ9_9BACI</name>